<accession>A0A7S2MAM4</accession>
<protein>
    <submittedName>
        <fullName evidence="1">Uncharacterized protein</fullName>
    </submittedName>
</protein>
<organism evidence="1">
    <name type="scientific">Octactis speculum</name>
    <dbReference type="NCBI Taxonomy" id="3111310"/>
    <lineage>
        <taxon>Eukaryota</taxon>
        <taxon>Sar</taxon>
        <taxon>Stramenopiles</taxon>
        <taxon>Ochrophyta</taxon>
        <taxon>Dictyochophyceae</taxon>
        <taxon>Dictyochales</taxon>
        <taxon>Dictyochaceae</taxon>
        <taxon>Octactis</taxon>
    </lineage>
</organism>
<proteinExistence type="predicted"/>
<dbReference type="AlphaFoldDB" id="A0A7S2MAM4"/>
<dbReference type="EMBL" id="HBGS01054057">
    <property type="protein sequence ID" value="CAD9473320.1"/>
    <property type="molecule type" value="Transcribed_RNA"/>
</dbReference>
<evidence type="ECO:0000313" key="1">
    <source>
        <dbReference type="EMBL" id="CAD9473320.1"/>
    </source>
</evidence>
<sequence>MRPPLNAKPINATDFQDLCTSIGLTLHAVQKGPSKFMIMELQQLASQHYFTTSHLLKLIDCFQDDHYMSDIIVALFGRLLDLHNLGSMLDLAPTTVANQVNRRLGRLNVMSPLRPSGNYVLRMNELDQLRLLRILMDIAEAEATSSLEADSHSDINIVKLYQMKGNLSSINKKTQHMTVRLTYKETSMAESRVPNFRRREDFLKTFLVGSTPMHPDVTEIIKQYNEMSAAGFVVNGDIARCHASFVKTSKDDGTSKKD</sequence>
<gene>
    <name evidence="1" type="ORF">DSPE1174_LOCUS27888</name>
</gene>
<name>A0A7S2MAM4_9STRA</name>
<reference evidence="1" key="1">
    <citation type="submission" date="2021-01" db="EMBL/GenBank/DDBJ databases">
        <authorList>
            <person name="Corre E."/>
            <person name="Pelletier E."/>
            <person name="Niang G."/>
            <person name="Scheremetjew M."/>
            <person name="Finn R."/>
            <person name="Kale V."/>
            <person name="Holt S."/>
            <person name="Cochrane G."/>
            <person name="Meng A."/>
            <person name="Brown T."/>
            <person name="Cohen L."/>
        </authorList>
    </citation>
    <scope>NUCLEOTIDE SEQUENCE</scope>
    <source>
        <strain evidence="1">CCMP1381</strain>
    </source>
</reference>